<protein>
    <submittedName>
        <fullName evidence="1">Uncharacterized protein</fullName>
    </submittedName>
</protein>
<proteinExistence type="predicted"/>
<evidence type="ECO:0000313" key="1">
    <source>
        <dbReference type="EMBL" id="OBZ67970.1"/>
    </source>
</evidence>
<evidence type="ECO:0000313" key="2">
    <source>
        <dbReference type="Proteomes" id="UP000092993"/>
    </source>
</evidence>
<dbReference type="OrthoDB" id="2758412at2759"/>
<dbReference type="Proteomes" id="UP000092993">
    <property type="component" value="Unassembled WGS sequence"/>
</dbReference>
<organism evidence="1 2">
    <name type="scientific">Grifola frondosa</name>
    <name type="common">Maitake</name>
    <name type="synonym">Polyporus frondosus</name>
    <dbReference type="NCBI Taxonomy" id="5627"/>
    <lineage>
        <taxon>Eukaryota</taxon>
        <taxon>Fungi</taxon>
        <taxon>Dikarya</taxon>
        <taxon>Basidiomycota</taxon>
        <taxon>Agaricomycotina</taxon>
        <taxon>Agaricomycetes</taxon>
        <taxon>Polyporales</taxon>
        <taxon>Grifolaceae</taxon>
        <taxon>Grifola</taxon>
    </lineage>
</organism>
<comment type="caution">
    <text evidence="1">The sequence shown here is derived from an EMBL/GenBank/DDBJ whole genome shotgun (WGS) entry which is preliminary data.</text>
</comment>
<name>A0A1C7LTG8_GRIFR</name>
<sequence length="183" mass="21140">MLPTTKSCEVIMPAGQGGCCREPFRRRRFCTKHQQEYVQWTKKYKDASRIVLKMERTALLSFSEARGDCALPDVEAQITRMQAYFQAIRAEIEGREQHHGRFFRKIDHGHDQYLKVLRSKELTCTVLLSILFDKRHQINLAAARARDMLVVRQISRSALLPASRSKSHDFDAVPNAVVWVPII</sequence>
<keyword evidence="2" id="KW-1185">Reference proteome</keyword>
<reference evidence="1 2" key="1">
    <citation type="submission" date="2016-03" db="EMBL/GenBank/DDBJ databases">
        <title>Whole genome sequencing of Grifola frondosa 9006-11.</title>
        <authorList>
            <person name="Min B."/>
            <person name="Park H."/>
            <person name="Kim J.-G."/>
            <person name="Cho H."/>
            <person name="Oh Y.-L."/>
            <person name="Kong W.-S."/>
            <person name="Choi I.-G."/>
        </authorList>
    </citation>
    <scope>NUCLEOTIDE SEQUENCE [LARGE SCALE GENOMIC DNA]</scope>
    <source>
        <strain evidence="1 2">9006-11</strain>
    </source>
</reference>
<gene>
    <name evidence="1" type="ORF">A0H81_12121</name>
</gene>
<accession>A0A1C7LTG8</accession>
<dbReference type="EMBL" id="LUGG01000023">
    <property type="protein sequence ID" value="OBZ67970.1"/>
    <property type="molecule type" value="Genomic_DNA"/>
</dbReference>
<dbReference type="AlphaFoldDB" id="A0A1C7LTG8"/>